<dbReference type="InterPro" id="IPR016040">
    <property type="entry name" value="NAD(P)-bd_dom"/>
</dbReference>
<evidence type="ECO:0000256" key="1">
    <source>
        <dbReference type="SAM" id="MobiDB-lite"/>
    </source>
</evidence>
<reference evidence="4" key="1">
    <citation type="submission" date="2016-03" db="EMBL/GenBank/DDBJ databases">
        <title>Draft genome sequence of Rosellinia necatrix.</title>
        <authorList>
            <person name="Kanematsu S."/>
        </authorList>
    </citation>
    <scope>NUCLEOTIDE SEQUENCE [LARGE SCALE GENOMIC DNA]</scope>
    <source>
        <strain evidence="4">W97</strain>
    </source>
</reference>
<accession>A0A1S7UJP3</accession>
<dbReference type="Gene3D" id="3.40.50.720">
    <property type="entry name" value="NAD(P)-binding Rossmann-like Domain"/>
    <property type="match status" value="1"/>
</dbReference>
<dbReference type="PANTHER" id="PTHR48079">
    <property type="entry name" value="PROTEIN YEEZ"/>
    <property type="match status" value="1"/>
</dbReference>
<dbReference type="InterPro" id="IPR001509">
    <property type="entry name" value="Epimerase_deHydtase"/>
</dbReference>
<dbReference type="InterPro" id="IPR036291">
    <property type="entry name" value="NAD(P)-bd_dom_sf"/>
</dbReference>
<keyword evidence="5" id="KW-1185">Reference proteome</keyword>
<name>A0A1S7UJP3_ROSNE</name>
<dbReference type="OMA" id="WAPLEKE"/>
<dbReference type="GO" id="GO:0004029">
    <property type="term" value="F:aldehyde dehydrogenase (NAD+) activity"/>
    <property type="evidence" value="ECO:0007669"/>
    <property type="project" value="TreeGrafter"/>
</dbReference>
<dbReference type="OrthoDB" id="2130169at2759"/>
<evidence type="ECO:0000313" key="4">
    <source>
        <dbReference type="EMBL" id="GAP83239.2"/>
    </source>
</evidence>
<feature type="domain" description="NAD-dependent epimerase/dehydratase" evidence="2">
    <location>
        <begin position="174"/>
        <end position="254"/>
    </location>
</feature>
<evidence type="ECO:0000259" key="2">
    <source>
        <dbReference type="Pfam" id="PF01370"/>
    </source>
</evidence>
<dbReference type="Proteomes" id="UP000054516">
    <property type="component" value="Unassembled WGS sequence"/>
</dbReference>
<dbReference type="SUPFAM" id="SSF51735">
    <property type="entry name" value="NAD(P)-binding Rossmann-fold domains"/>
    <property type="match status" value="1"/>
</dbReference>
<proteinExistence type="predicted"/>
<keyword evidence="4" id="KW-0378">Hydrolase</keyword>
<dbReference type="GO" id="GO:0005737">
    <property type="term" value="C:cytoplasm"/>
    <property type="evidence" value="ECO:0007669"/>
    <property type="project" value="TreeGrafter"/>
</dbReference>
<dbReference type="AlphaFoldDB" id="A0A1S7UJP3"/>
<protein>
    <submittedName>
        <fullName evidence="4">Putative alpha beta hydrolase fold-1 protein</fullName>
    </submittedName>
</protein>
<feature type="region of interest" description="Disordered" evidence="1">
    <location>
        <begin position="308"/>
        <end position="334"/>
    </location>
</feature>
<evidence type="ECO:0000259" key="3">
    <source>
        <dbReference type="Pfam" id="PF13460"/>
    </source>
</evidence>
<dbReference type="Pfam" id="PF01370">
    <property type="entry name" value="Epimerase"/>
    <property type="match status" value="1"/>
</dbReference>
<dbReference type="STRING" id="77044.A0A1S7UJP3"/>
<sequence>MSEGLTPTPTLKNRCVATNTKDLDIMAPKKVLIIGPGYIGWNVLELLARENYAVTGFVRRREHGEQIRASGASEVVCGELGDAALLAALAAAHDAVIHTAGADHLASVEAVLAGARRRADAGLASVFIHTSGTAMTADGAAGAFRSDRVHDDDGPAAVDALPDDAPHRPVDRRIVAEARRIGPRARVAIMIPPTVYGVNPRHDGRLSMQIPTLVRHAARHGYAGHVGAGLSVHSNVHVLDLARAYVALLHELESSGPDGGEDGGDGGGGGDGNWNPYCFCEATGDDEPSWRDIAAAIGRALHAAGVVADPTPRTIPPGPEYDDLEGPNTEAGLGMNSRTRAVRLRRLGWAPVEKGWEASLVEDELPLILGQRA</sequence>
<gene>
    <name evidence="4" type="ORF">SAMD00023353_0402560</name>
</gene>
<dbReference type="EMBL" id="DF977449">
    <property type="protein sequence ID" value="GAP83239.2"/>
    <property type="molecule type" value="Genomic_DNA"/>
</dbReference>
<dbReference type="InterPro" id="IPR051783">
    <property type="entry name" value="NAD(P)-dependent_oxidoreduct"/>
</dbReference>
<dbReference type="GO" id="GO:0016787">
    <property type="term" value="F:hydrolase activity"/>
    <property type="evidence" value="ECO:0007669"/>
    <property type="project" value="UniProtKB-KW"/>
</dbReference>
<evidence type="ECO:0000313" key="5">
    <source>
        <dbReference type="Proteomes" id="UP000054516"/>
    </source>
</evidence>
<dbReference type="Pfam" id="PF13460">
    <property type="entry name" value="NAD_binding_10"/>
    <property type="match status" value="1"/>
</dbReference>
<organism evidence="4">
    <name type="scientific">Rosellinia necatrix</name>
    <name type="common">White root-rot fungus</name>
    <dbReference type="NCBI Taxonomy" id="77044"/>
    <lineage>
        <taxon>Eukaryota</taxon>
        <taxon>Fungi</taxon>
        <taxon>Dikarya</taxon>
        <taxon>Ascomycota</taxon>
        <taxon>Pezizomycotina</taxon>
        <taxon>Sordariomycetes</taxon>
        <taxon>Xylariomycetidae</taxon>
        <taxon>Xylariales</taxon>
        <taxon>Xylariaceae</taxon>
        <taxon>Rosellinia</taxon>
    </lineage>
</organism>
<feature type="domain" description="NAD(P)-binding" evidence="3">
    <location>
        <begin position="37"/>
        <end position="105"/>
    </location>
</feature>
<dbReference type="PANTHER" id="PTHR48079:SF6">
    <property type="entry name" value="NAD(P)-BINDING DOMAIN-CONTAINING PROTEIN-RELATED"/>
    <property type="match status" value="1"/>
</dbReference>